<gene>
    <name evidence="1" type="ORF">CDQ91_11475</name>
</gene>
<keyword evidence="2" id="KW-1185">Reference proteome</keyword>
<sequence>MRANVRIAPHRICLHCEARNYERTKSVRCGPILEFSGGILEAYFPPAIDDEFLWQRRAPDASVT</sequence>
<evidence type="ECO:0000313" key="1">
    <source>
        <dbReference type="EMBL" id="OWQ96672.1"/>
    </source>
</evidence>
<reference evidence="1 2" key="1">
    <citation type="journal article" date="2002" name="Int. J. Syst. Evol. Microbiol.">
        <title>Sphingopyxis witflariensis sp. nov., isolated from activated sludge.</title>
        <authorList>
            <person name="Kampfer P."/>
            <person name="Witzenberger R."/>
            <person name="Denner E.B."/>
            <person name="Busse H.J."/>
            <person name="Neef A."/>
        </authorList>
    </citation>
    <scope>NUCLEOTIDE SEQUENCE [LARGE SCALE GENOMIC DNA]</scope>
    <source>
        <strain evidence="1 2">DSM 14551</strain>
    </source>
</reference>
<dbReference type="AlphaFoldDB" id="A0A246JVV5"/>
<protein>
    <submittedName>
        <fullName evidence="1">Uncharacterized protein</fullName>
    </submittedName>
</protein>
<accession>A0A246JVV5</accession>
<name>A0A246JVV5_9SPHN</name>
<evidence type="ECO:0000313" key="2">
    <source>
        <dbReference type="Proteomes" id="UP000197097"/>
    </source>
</evidence>
<proteinExistence type="predicted"/>
<comment type="caution">
    <text evidence="1">The sequence shown here is derived from an EMBL/GenBank/DDBJ whole genome shotgun (WGS) entry which is preliminary data.</text>
</comment>
<dbReference type="EMBL" id="NISJ01000005">
    <property type="protein sequence ID" value="OWQ96672.1"/>
    <property type="molecule type" value="Genomic_DNA"/>
</dbReference>
<dbReference type="Proteomes" id="UP000197097">
    <property type="component" value="Unassembled WGS sequence"/>
</dbReference>
<organism evidence="1 2">
    <name type="scientific">Sphingopyxis witflariensis</name>
    <dbReference type="NCBI Taxonomy" id="173675"/>
    <lineage>
        <taxon>Bacteria</taxon>
        <taxon>Pseudomonadati</taxon>
        <taxon>Pseudomonadota</taxon>
        <taxon>Alphaproteobacteria</taxon>
        <taxon>Sphingomonadales</taxon>
        <taxon>Sphingomonadaceae</taxon>
        <taxon>Sphingopyxis</taxon>
    </lineage>
</organism>